<dbReference type="SUPFAM" id="SSF51445">
    <property type="entry name" value="(Trans)glycosidases"/>
    <property type="match status" value="1"/>
</dbReference>
<proteinExistence type="predicted"/>
<reference evidence="3 4" key="1">
    <citation type="submission" date="2020-01" db="EMBL/GenBank/DDBJ databases">
        <title>Bacteria diversity of Porities sp.</title>
        <authorList>
            <person name="Wang G."/>
        </authorList>
    </citation>
    <scope>NUCLEOTIDE SEQUENCE [LARGE SCALE GENOMIC DNA]</scope>
    <source>
        <strain evidence="3 4">R33</strain>
    </source>
</reference>
<dbReference type="Pfam" id="PF13204">
    <property type="entry name" value="Apiosidase"/>
    <property type="match status" value="1"/>
</dbReference>
<dbReference type="InterPro" id="IPR025277">
    <property type="entry name" value="Apiosidase-like_cat_dom"/>
</dbReference>
<dbReference type="InterPro" id="IPR017853">
    <property type="entry name" value="GH"/>
</dbReference>
<feature type="domain" description="Apiosidase-like catalytic" evidence="2">
    <location>
        <begin position="35"/>
        <end position="345"/>
    </location>
</feature>
<evidence type="ECO:0000313" key="4">
    <source>
        <dbReference type="Proteomes" id="UP000475249"/>
    </source>
</evidence>
<dbReference type="Pfam" id="PF12904">
    <property type="entry name" value="Collagen_bind_2"/>
    <property type="match status" value="1"/>
</dbReference>
<feature type="domain" description="Putative collagen-binding" evidence="1">
    <location>
        <begin position="355"/>
        <end position="441"/>
    </location>
</feature>
<dbReference type="Proteomes" id="UP000475249">
    <property type="component" value="Unassembled WGS sequence"/>
</dbReference>
<dbReference type="InterPro" id="IPR024749">
    <property type="entry name" value="Collagen-bd_put"/>
</dbReference>
<dbReference type="EMBL" id="WXYO01000007">
    <property type="protein sequence ID" value="NAS13682.1"/>
    <property type="molecule type" value="Genomic_DNA"/>
</dbReference>
<gene>
    <name evidence="3" type="ORF">GTQ38_16835</name>
</gene>
<comment type="caution">
    <text evidence="3">The sequence shown here is derived from an EMBL/GenBank/DDBJ whole genome shotgun (WGS) entry which is preliminary data.</text>
</comment>
<accession>A0A6L9EGB1</accession>
<evidence type="ECO:0000259" key="2">
    <source>
        <dbReference type="Pfam" id="PF13204"/>
    </source>
</evidence>
<sequence>MAIKTSHFKILFAFLLWIPTVCSQEQEYQFPLTISEDQRYLEDQSGKTFFYGADTAWMLFLKLNLEEAKHYLEDRKRSGFTVVQTMLTGFDGNTDTAGRRPFADSNDFSTVNDEYMAHVQEVVKIAESLNLVIAMVPLWAGCCGEGYGGRNEFLNNNGTDKSQWFGEYLAEKFGKFDNIFWIIGGDNDPQTSVEEYDALAKALKAKAPHQLITYHAVSTHSSTDVWDNPDWLDVSMIYTYFRGFRKAWNKKQLDVYEVGYTEYQKTPTRPFFLGESTYEREHDPMGSPLQIRKQAYWSVFSGGAGHAYGSANWKIPPEWKENLQKFEGAKTLVHLKNLFYSLPWTNVKPDISGSLIVKGNNTYATNDYATSLIADDGGFALSYVPSQRSFTVDPKTLKGKTLKAYWYNPIDGNVDYQGSYSTQSSIDFTSPSTQDWVLVLDAGNTDFRPK</sequence>
<dbReference type="PANTHER" id="PTHR37836:SF3">
    <property type="entry name" value="ENDOGLUCANASE"/>
    <property type="match status" value="1"/>
</dbReference>
<dbReference type="Gene3D" id="3.20.20.80">
    <property type="entry name" value="Glycosidases"/>
    <property type="match status" value="1"/>
</dbReference>
<protein>
    <submittedName>
        <fullName evidence="3">DUF4038 domain-containing protein</fullName>
    </submittedName>
</protein>
<keyword evidence="4" id="KW-1185">Reference proteome</keyword>
<evidence type="ECO:0000259" key="1">
    <source>
        <dbReference type="Pfam" id="PF12904"/>
    </source>
</evidence>
<dbReference type="PANTHER" id="PTHR37836">
    <property type="entry name" value="LMO1036 PROTEIN"/>
    <property type="match status" value="1"/>
</dbReference>
<dbReference type="AlphaFoldDB" id="A0A6L9EGB1"/>
<organism evidence="3 4">
    <name type="scientific">Poritiphilus flavus</name>
    <dbReference type="NCBI Taxonomy" id="2697053"/>
    <lineage>
        <taxon>Bacteria</taxon>
        <taxon>Pseudomonadati</taxon>
        <taxon>Bacteroidota</taxon>
        <taxon>Flavobacteriia</taxon>
        <taxon>Flavobacteriales</taxon>
        <taxon>Flavobacteriaceae</taxon>
        <taxon>Poritiphilus</taxon>
    </lineage>
</organism>
<dbReference type="RefSeq" id="WP_161436710.1">
    <property type="nucleotide sequence ID" value="NZ_WXYO01000007.1"/>
</dbReference>
<evidence type="ECO:0000313" key="3">
    <source>
        <dbReference type="EMBL" id="NAS13682.1"/>
    </source>
</evidence>
<name>A0A6L9EGB1_9FLAO</name>